<reference evidence="1" key="1">
    <citation type="submission" date="2017-01" db="EMBL/GenBank/DDBJ databases">
        <authorList>
            <person name="Mah S.A."/>
            <person name="Swanson W.J."/>
            <person name="Moy G.W."/>
            <person name="Vacquier V.D."/>
        </authorList>
    </citation>
    <scope>NUCLEOTIDE SEQUENCE</scope>
    <source>
        <strain evidence="1">S701</strain>
        <plasmid evidence="1">AnCo3</plasmid>
    </source>
</reference>
<sequence length="77" mass="8633">MKKTKFKNLLPRTEAIASLEVGDSILLAPYNDGEYAREQASIKSAAVRKGMHVALKQVMVVIEGEVVQYMIRVTRIK</sequence>
<organism evidence="1">
    <name type="scientific">Salmonella derby</name>
    <dbReference type="NCBI Taxonomy" id="28144"/>
    <lineage>
        <taxon>Bacteria</taxon>
        <taxon>Pseudomonadati</taxon>
        <taxon>Pseudomonadota</taxon>
        <taxon>Gammaproteobacteria</taxon>
        <taxon>Enterobacterales</taxon>
        <taxon>Enterobacteriaceae</taxon>
        <taxon>Salmonella</taxon>
    </lineage>
</organism>
<protein>
    <submittedName>
        <fullName evidence="1">Uncharacterized protein</fullName>
    </submittedName>
</protein>
<keyword evidence="1" id="KW-0614">Plasmid</keyword>
<name>A0A1S7BGE3_SALDE</name>
<dbReference type="AlphaFoldDB" id="A0A1S7BGE3"/>
<reference evidence="1" key="2">
    <citation type="submission" date="2017-03" db="EMBL/GenBank/DDBJ databases">
        <title>Genome sequences for AnCo1 and AnCo2 belong to this unpublished manuscript: Complete Genome Sequences of two phage-like plasmids encoding the CTX-M-15 Extended-Spectrum Beta-Lactamase GeneGenome sequence for AnCo3 belongs to this unpublished manuscript:AnCo3, a new member of the emerging family of phage-like plasmids.</title>
        <authorList>
            <person name="Colavecchio A."/>
            <person name="LeJeune J."/>
            <person name="Goodridge L."/>
        </authorList>
    </citation>
    <scope>NUCLEOTIDE SEQUENCE</scope>
    <source>
        <strain evidence="1">S701</strain>
        <plasmid evidence="1">AnCo3</plasmid>
    </source>
</reference>
<dbReference type="EMBL" id="KY515226">
    <property type="protein sequence ID" value="AQX82746.1"/>
    <property type="molecule type" value="Genomic_DNA"/>
</dbReference>
<dbReference type="RefSeq" id="WP_023221781.1">
    <property type="nucleotide sequence ID" value="NZ_KY515226.1"/>
</dbReference>
<proteinExistence type="predicted"/>
<evidence type="ECO:0000313" key="1">
    <source>
        <dbReference type="EMBL" id="AQX82746.1"/>
    </source>
</evidence>
<accession>A0A1S7BGE3</accession>
<geneLocation type="plasmid" evidence="1">
    <name>AnCo3</name>
</geneLocation>